<evidence type="ECO:0000256" key="5">
    <source>
        <dbReference type="ARBA" id="ARBA00022679"/>
    </source>
</evidence>
<proteinExistence type="inferred from homology"/>
<dbReference type="PROSITE" id="PS51564">
    <property type="entry name" value="SAM_ICMT"/>
    <property type="match status" value="1"/>
</dbReference>
<accession>A0A9Q0LWY0</accession>
<keyword evidence="9 10" id="KW-0472">Membrane</keyword>
<comment type="similarity">
    <text evidence="2 10">Belongs to the class VI-like SAM-binding methyltransferase superfamily. Isoprenylcysteine carboxyl methyltransferase family.</text>
</comment>
<feature type="transmembrane region" description="Helical" evidence="10">
    <location>
        <begin position="69"/>
        <end position="85"/>
    </location>
</feature>
<evidence type="ECO:0000256" key="10">
    <source>
        <dbReference type="RuleBase" id="RU362022"/>
    </source>
</evidence>
<evidence type="ECO:0000256" key="2">
    <source>
        <dbReference type="ARBA" id="ARBA00009140"/>
    </source>
</evidence>
<gene>
    <name evidence="11" type="ORF">M0811_03847</name>
</gene>
<keyword evidence="5" id="KW-0808">Transferase</keyword>
<dbReference type="GO" id="GO:0005789">
    <property type="term" value="C:endoplasmic reticulum membrane"/>
    <property type="evidence" value="ECO:0007669"/>
    <property type="project" value="UniProtKB-SubCell"/>
</dbReference>
<keyword evidence="4 10" id="KW-0489">Methyltransferase</keyword>
<evidence type="ECO:0000256" key="1">
    <source>
        <dbReference type="ARBA" id="ARBA00004141"/>
    </source>
</evidence>
<keyword evidence="12" id="KW-1185">Reference proteome</keyword>
<sequence length="190" mass="22952">MEILTTLLISFIFFFSFHFGEFIITAIYNRKLLNWKSTLITGDYSIGVLFTYIEYFISFYFFPQFKMKNSIQLFGLLLIIIGDFIRKSAMITAKNSFTHEIETYYREDHILITFGIYKYIRHPGYLGFFIWSIGIELFFCNFIMLNLALIILWIFFKKRIKEEEEILIYFFGDDYREYRSQTPTWIPGIK</sequence>
<evidence type="ECO:0000256" key="4">
    <source>
        <dbReference type="ARBA" id="ARBA00022603"/>
    </source>
</evidence>
<evidence type="ECO:0000313" key="11">
    <source>
        <dbReference type="EMBL" id="KAJ5080362.1"/>
    </source>
</evidence>
<protein>
    <recommendedName>
        <fullName evidence="3 10">Protein-S-isoprenylcysteine O-methyltransferase</fullName>
        <ecNumber evidence="3 10">2.1.1.100</ecNumber>
    </recommendedName>
</protein>
<comment type="caution">
    <text evidence="10">Lacks conserved residue(s) required for the propagation of feature annotation.</text>
</comment>
<evidence type="ECO:0000313" key="12">
    <source>
        <dbReference type="Proteomes" id="UP001149090"/>
    </source>
</evidence>
<dbReference type="PANTHER" id="PTHR12714:SF9">
    <property type="entry name" value="PROTEIN-S-ISOPRENYLCYSTEINE O-METHYLTRANSFERASE"/>
    <property type="match status" value="1"/>
</dbReference>
<organism evidence="11 12">
    <name type="scientific">Anaeramoeba ignava</name>
    <name type="common">Anaerobic marine amoeba</name>
    <dbReference type="NCBI Taxonomy" id="1746090"/>
    <lineage>
        <taxon>Eukaryota</taxon>
        <taxon>Metamonada</taxon>
        <taxon>Anaeramoebidae</taxon>
        <taxon>Anaeramoeba</taxon>
    </lineage>
</organism>
<evidence type="ECO:0000256" key="6">
    <source>
        <dbReference type="ARBA" id="ARBA00022691"/>
    </source>
</evidence>
<name>A0A9Q0LWY0_ANAIG</name>
<feature type="transmembrane region" description="Helical" evidence="10">
    <location>
        <begin position="128"/>
        <end position="156"/>
    </location>
</feature>
<dbReference type="EC" id="2.1.1.100" evidence="3 10"/>
<reference evidence="11" key="1">
    <citation type="submission" date="2022-10" db="EMBL/GenBank/DDBJ databases">
        <title>Novel sulphate-reducing endosymbionts in the free-living metamonad Anaeramoeba.</title>
        <authorList>
            <person name="Jerlstrom-Hultqvist J."/>
            <person name="Cepicka I."/>
            <person name="Gallot-Lavallee L."/>
            <person name="Salas-Leiva D."/>
            <person name="Curtis B.A."/>
            <person name="Zahonova K."/>
            <person name="Pipaliya S."/>
            <person name="Dacks J."/>
            <person name="Roger A.J."/>
        </authorList>
    </citation>
    <scope>NUCLEOTIDE SEQUENCE</scope>
    <source>
        <strain evidence="11">BMAN</strain>
    </source>
</reference>
<dbReference type="Gene3D" id="1.20.120.1630">
    <property type="match status" value="1"/>
</dbReference>
<keyword evidence="8 10" id="KW-1133">Transmembrane helix</keyword>
<dbReference type="GO" id="GO:0032259">
    <property type="term" value="P:methylation"/>
    <property type="evidence" value="ECO:0007669"/>
    <property type="project" value="UniProtKB-KW"/>
</dbReference>
<dbReference type="OrthoDB" id="422086at2759"/>
<keyword evidence="10" id="KW-0256">Endoplasmic reticulum</keyword>
<keyword evidence="7 10" id="KW-0812">Transmembrane</keyword>
<comment type="subcellular location">
    <subcellularLocation>
        <location evidence="10">Endoplasmic reticulum membrane</location>
        <topology evidence="10">Multi-pass membrane protein</topology>
    </subcellularLocation>
    <subcellularLocation>
        <location evidence="1">Membrane</location>
        <topology evidence="1">Multi-pass membrane protein</topology>
    </subcellularLocation>
</comment>
<evidence type="ECO:0000256" key="8">
    <source>
        <dbReference type="ARBA" id="ARBA00022989"/>
    </source>
</evidence>
<dbReference type="Pfam" id="PF04140">
    <property type="entry name" value="ICMT"/>
    <property type="match status" value="1"/>
</dbReference>
<dbReference type="OMA" id="FTHMIRI"/>
<evidence type="ECO:0000256" key="9">
    <source>
        <dbReference type="ARBA" id="ARBA00023136"/>
    </source>
</evidence>
<dbReference type="PANTHER" id="PTHR12714">
    <property type="entry name" value="PROTEIN-S ISOPRENYLCYSTEINE O-METHYLTRANSFERASE"/>
    <property type="match status" value="1"/>
</dbReference>
<dbReference type="InterPro" id="IPR025770">
    <property type="entry name" value="PPMT_MeTrfase"/>
</dbReference>
<evidence type="ECO:0000256" key="7">
    <source>
        <dbReference type="ARBA" id="ARBA00022692"/>
    </source>
</evidence>
<dbReference type="InterPro" id="IPR007269">
    <property type="entry name" value="ICMT_MeTrfase"/>
</dbReference>
<dbReference type="GO" id="GO:0004671">
    <property type="term" value="F:protein C-terminal S-isoprenylcysteine carboxyl O-methyltransferase activity"/>
    <property type="evidence" value="ECO:0007669"/>
    <property type="project" value="UniProtKB-EC"/>
</dbReference>
<dbReference type="Proteomes" id="UP001149090">
    <property type="component" value="Unassembled WGS sequence"/>
</dbReference>
<evidence type="ECO:0000256" key="3">
    <source>
        <dbReference type="ARBA" id="ARBA00012151"/>
    </source>
</evidence>
<dbReference type="EMBL" id="JAPDFW010000011">
    <property type="protein sequence ID" value="KAJ5080362.1"/>
    <property type="molecule type" value="Genomic_DNA"/>
</dbReference>
<feature type="transmembrane region" description="Helical" evidence="10">
    <location>
        <begin position="44"/>
        <end position="62"/>
    </location>
</feature>
<dbReference type="AlphaFoldDB" id="A0A9Q0LWY0"/>
<comment type="catalytic activity">
    <reaction evidence="10">
        <text>[protein]-C-terminal S-[(2E,6E)-farnesyl]-L-cysteine + S-adenosyl-L-methionine = [protein]-C-terminal S-[(2E,6E)-farnesyl]-L-cysteine methyl ester + S-adenosyl-L-homocysteine</text>
        <dbReference type="Rhea" id="RHEA:21672"/>
        <dbReference type="Rhea" id="RHEA-COMP:12125"/>
        <dbReference type="Rhea" id="RHEA-COMP:12126"/>
        <dbReference type="ChEBI" id="CHEBI:57856"/>
        <dbReference type="ChEBI" id="CHEBI:59789"/>
        <dbReference type="ChEBI" id="CHEBI:90510"/>
        <dbReference type="ChEBI" id="CHEBI:90511"/>
        <dbReference type="EC" id="2.1.1.100"/>
    </reaction>
</comment>
<keyword evidence="6 10" id="KW-0949">S-adenosyl-L-methionine</keyword>
<comment type="caution">
    <text evidence="11">The sequence shown here is derived from an EMBL/GenBank/DDBJ whole genome shotgun (WGS) entry which is preliminary data.</text>
</comment>